<sequence>MELVLQQKQTLSLSMTTDLRQAIELLQYSTYELEQYIRKQEIENPLIELKEKEVNRSYEERSQHRSTSTGYHRNTMDTIQCTHNNMRDELFEQTKLIYPEKQVQKLLNYIIYNLDDNGYLNLDHYAEFNEDEIEQGIHLLQDIAPIGTGARNLKECLLLQMTYASNQNELAECLVRNHLDLMAEHKWDKIAAQMNITMAQVKEIYDFVQKLNPKPCTFISDFSIQYITPDIIVEFKENGFIFKLNDGYLPTIGLNNEYTHYINTKNELSKYINAQYKGYQWLLSSIEQRRNTIIKIVTVLLDKQMDFFKNGFSSLKPLTLKEVADEIEMHESTVSRATRNKIIQTSFGSFKLQLLFTSKINTGEGESVSQTKVKALLQNFIAQENKHKPYSDLKIAEYFNTEKGILISRRTINKYRKELNIPSSSQRKEIHV</sequence>
<evidence type="ECO:0000313" key="12">
    <source>
        <dbReference type="EMBL" id="MFD1929089.1"/>
    </source>
</evidence>
<comment type="caution">
    <text evidence="12">The sequence shown here is derived from an EMBL/GenBank/DDBJ whole genome shotgun (WGS) entry which is preliminary data.</text>
</comment>
<evidence type="ECO:0000259" key="11">
    <source>
        <dbReference type="Pfam" id="PF04963"/>
    </source>
</evidence>
<protein>
    <submittedName>
        <fullName evidence="12">RNA polymerase factor sigma-54</fullName>
    </submittedName>
</protein>
<feature type="domain" description="RNA polymerase sigma factor 54 core-binding" evidence="11">
    <location>
        <begin position="78"/>
        <end position="258"/>
    </location>
</feature>
<dbReference type="NCBIfam" id="TIGR02395">
    <property type="entry name" value="rpoN_sigma"/>
    <property type="match status" value="1"/>
</dbReference>
<evidence type="ECO:0000256" key="9">
    <source>
        <dbReference type="SAM" id="MobiDB-lite"/>
    </source>
</evidence>
<keyword evidence="7" id="KW-0238">DNA-binding</keyword>
<feature type="region of interest" description="Disordered" evidence="9">
    <location>
        <begin position="54"/>
        <end position="74"/>
    </location>
</feature>
<dbReference type="PROSITE" id="PS00717">
    <property type="entry name" value="SIGMA54_1"/>
    <property type="match status" value="1"/>
</dbReference>
<evidence type="ECO:0000313" key="13">
    <source>
        <dbReference type="Proteomes" id="UP001597218"/>
    </source>
</evidence>
<comment type="similarity">
    <text evidence="1">Belongs to the sigma-54 factor family.</text>
</comment>
<evidence type="ECO:0000256" key="8">
    <source>
        <dbReference type="ARBA" id="ARBA00023163"/>
    </source>
</evidence>
<dbReference type="Pfam" id="PF04963">
    <property type="entry name" value="Sigma54_CBD"/>
    <property type="match status" value="1"/>
</dbReference>
<keyword evidence="13" id="KW-1185">Reference proteome</keyword>
<dbReference type="PRINTS" id="PR00045">
    <property type="entry name" value="SIGMA54FCT"/>
</dbReference>
<feature type="compositionally biased region" description="Polar residues" evidence="9">
    <location>
        <begin position="65"/>
        <end position="74"/>
    </location>
</feature>
<dbReference type="Pfam" id="PF00309">
    <property type="entry name" value="Sigma54_AID"/>
    <property type="match status" value="1"/>
</dbReference>
<gene>
    <name evidence="12" type="primary">rpoN</name>
    <name evidence="12" type="ORF">ACFSFY_13685</name>
</gene>
<keyword evidence="4" id="KW-0548">Nucleotidyltransferase</keyword>
<dbReference type="PROSITE" id="PS00718">
    <property type="entry name" value="SIGMA54_2"/>
    <property type="match status" value="1"/>
</dbReference>
<evidence type="ECO:0000256" key="3">
    <source>
        <dbReference type="ARBA" id="ARBA00022679"/>
    </source>
</evidence>
<dbReference type="RefSeq" id="WP_381538913.1">
    <property type="nucleotide sequence ID" value="NZ_JBHUGI010000032.1"/>
</dbReference>
<evidence type="ECO:0000256" key="2">
    <source>
        <dbReference type="ARBA" id="ARBA00022478"/>
    </source>
</evidence>
<evidence type="ECO:0000256" key="6">
    <source>
        <dbReference type="ARBA" id="ARBA00023082"/>
    </source>
</evidence>
<dbReference type="InterPro" id="IPR038709">
    <property type="entry name" value="RpoN_core-bd_sf"/>
</dbReference>
<evidence type="ECO:0000256" key="7">
    <source>
        <dbReference type="ARBA" id="ARBA00023125"/>
    </source>
</evidence>
<keyword evidence="2" id="KW-0240">DNA-directed RNA polymerase</keyword>
<keyword evidence="6" id="KW-0731">Sigma factor</keyword>
<dbReference type="PIRSF" id="PIRSF000774">
    <property type="entry name" value="RpoN"/>
    <property type="match status" value="1"/>
</dbReference>
<evidence type="ECO:0000256" key="1">
    <source>
        <dbReference type="ARBA" id="ARBA00008798"/>
    </source>
</evidence>
<accession>A0ABW4SJB7</accession>
<proteinExistence type="inferred from homology"/>
<evidence type="ECO:0000256" key="5">
    <source>
        <dbReference type="ARBA" id="ARBA00023015"/>
    </source>
</evidence>
<keyword evidence="8" id="KW-0804">Transcription</keyword>
<dbReference type="EMBL" id="JBHUGI010000032">
    <property type="protein sequence ID" value="MFD1929089.1"/>
    <property type="molecule type" value="Genomic_DNA"/>
</dbReference>
<feature type="compositionally biased region" description="Basic and acidic residues" evidence="9">
    <location>
        <begin position="54"/>
        <end position="63"/>
    </location>
</feature>
<dbReference type="InterPro" id="IPR007046">
    <property type="entry name" value="RNA_pol_sigma_54_core-bd"/>
</dbReference>
<dbReference type="PANTHER" id="PTHR32248:SF4">
    <property type="entry name" value="RNA POLYMERASE SIGMA-54 FACTOR"/>
    <property type="match status" value="1"/>
</dbReference>
<dbReference type="Proteomes" id="UP001597218">
    <property type="component" value="Unassembled WGS sequence"/>
</dbReference>
<dbReference type="InterPro" id="IPR007634">
    <property type="entry name" value="RNA_pol_sigma_54_DNA-bd"/>
</dbReference>
<dbReference type="Gene3D" id="1.10.10.60">
    <property type="entry name" value="Homeodomain-like"/>
    <property type="match status" value="1"/>
</dbReference>
<dbReference type="InterPro" id="IPR000394">
    <property type="entry name" value="RNA_pol_sigma_54"/>
</dbReference>
<dbReference type="Gene3D" id="1.10.10.1330">
    <property type="entry name" value="RNA polymerase sigma-54 factor, core-binding domain"/>
    <property type="match status" value="1"/>
</dbReference>
<organism evidence="12 13">
    <name type="scientific">Sporosarcina siberiensis</name>
    <dbReference type="NCBI Taxonomy" id="1365606"/>
    <lineage>
        <taxon>Bacteria</taxon>
        <taxon>Bacillati</taxon>
        <taxon>Bacillota</taxon>
        <taxon>Bacilli</taxon>
        <taxon>Bacillales</taxon>
        <taxon>Caryophanaceae</taxon>
        <taxon>Sporosarcina</taxon>
    </lineage>
</organism>
<evidence type="ECO:0000256" key="4">
    <source>
        <dbReference type="ARBA" id="ARBA00022695"/>
    </source>
</evidence>
<dbReference type="PANTHER" id="PTHR32248">
    <property type="entry name" value="RNA POLYMERASE SIGMA-54 FACTOR"/>
    <property type="match status" value="1"/>
</dbReference>
<keyword evidence="5" id="KW-0805">Transcription regulation</keyword>
<feature type="domain" description="RNA polymerase sigma factor 54 DNA-binding" evidence="10">
    <location>
        <begin position="270"/>
        <end position="428"/>
    </location>
</feature>
<name>A0ABW4SJB7_9BACL</name>
<dbReference type="Pfam" id="PF04552">
    <property type="entry name" value="Sigma54_DBD"/>
    <property type="match status" value="1"/>
</dbReference>
<dbReference type="PROSITE" id="PS50044">
    <property type="entry name" value="SIGMA54_3"/>
    <property type="match status" value="1"/>
</dbReference>
<reference evidence="13" key="1">
    <citation type="journal article" date="2019" name="Int. J. Syst. Evol. Microbiol.">
        <title>The Global Catalogue of Microorganisms (GCM) 10K type strain sequencing project: providing services to taxonomists for standard genome sequencing and annotation.</title>
        <authorList>
            <consortium name="The Broad Institute Genomics Platform"/>
            <consortium name="The Broad Institute Genome Sequencing Center for Infectious Disease"/>
            <person name="Wu L."/>
            <person name="Ma J."/>
        </authorList>
    </citation>
    <scope>NUCLEOTIDE SEQUENCE [LARGE SCALE GENOMIC DNA]</scope>
    <source>
        <strain evidence="13">CGMCC 4.7177</strain>
    </source>
</reference>
<evidence type="ECO:0000259" key="10">
    <source>
        <dbReference type="Pfam" id="PF04552"/>
    </source>
</evidence>
<keyword evidence="3" id="KW-0808">Transferase</keyword>